<reference evidence="1 2" key="1">
    <citation type="journal article" date="2016" name="Nat. Commun.">
        <title>Thousands of microbial genomes shed light on interconnected biogeochemical processes in an aquifer system.</title>
        <authorList>
            <person name="Anantharaman K."/>
            <person name="Brown C.T."/>
            <person name="Hug L.A."/>
            <person name="Sharon I."/>
            <person name="Castelle C.J."/>
            <person name="Probst A.J."/>
            <person name="Thomas B.C."/>
            <person name="Singh A."/>
            <person name="Wilkins M.J."/>
            <person name="Karaoz U."/>
            <person name="Brodie E.L."/>
            <person name="Williams K.H."/>
            <person name="Hubbard S.S."/>
            <person name="Banfield J.F."/>
        </authorList>
    </citation>
    <scope>NUCLEOTIDE SEQUENCE [LARGE SCALE GENOMIC DNA]</scope>
</reference>
<proteinExistence type="predicted"/>
<protein>
    <recommendedName>
        <fullName evidence="3">Cell division protein FtsA</fullName>
    </recommendedName>
</protein>
<dbReference type="EMBL" id="MFKW01000022">
    <property type="protein sequence ID" value="OGG51582.1"/>
    <property type="molecule type" value="Genomic_DNA"/>
</dbReference>
<evidence type="ECO:0000313" key="1">
    <source>
        <dbReference type="EMBL" id="OGG51582.1"/>
    </source>
</evidence>
<comment type="caution">
    <text evidence="1">The sequence shown here is derived from an EMBL/GenBank/DDBJ whole genome shotgun (WGS) entry which is preliminary data.</text>
</comment>
<dbReference type="InterPro" id="IPR043129">
    <property type="entry name" value="ATPase_NBD"/>
</dbReference>
<dbReference type="AlphaFoldDB" id="A0A1F6CRT0"/>
<evidence type="ECO:0000313" key="2">
    <source>
        <dbReference type="Proteomes" id="UP000176445"/>
    </source>
</evidence>
<gene>
    <name evidence="1" type="ORF">A2704_06680</name>
</gene>
<accession>A0A1F6CRT0</accession>
<organism evidence="1 2">
    <name type="scientific">Candidatus Kaiserbacteria bacterium RIFCSPHIGHO2_01_FULL_54_36b</name>
    <dbReference type="NCBI Taxonomy" id="1798483"/>
    <lineage>
        <taxon>Bacteria</taxon>
        <taxon>Candidatus Kaiseribacteriota</taxon>
    </lineage>
</organism>
<name>A0A1F6CRT0_9BACT</name>
<evidence type="ECO:0008006" key="3">
    <source>
        <dbReference type="Google" id="ProtNLM"/>
    </source>
</evidence>
<dbReference type="Gene3D" id="3.30.420.40">
    <property type="match status" value="1"/>
</dbReference>
<dbReference type="Proteomes" id="UP000176445">
    <property type="component" value="Unassembled WGS sequence"/>
</dbReference>
<sequence>MGVIIGAQLKEMYTLVNAHLKTIGRHRLLPAGIVITGGGSGLTSAAEIARAVLQLPSQVSQIGHLPRSSGVDATWAVAYGLCRWGFAEDASGARSTFGEVLSGGWDSLKQGLRSLLP</sequence>
<dbReference type="SUPFAM" id="SSF53067">
    <property type="entry name" value="Actin-like ATPase domain"/>
    <property type="match status" value="1"/>
</dbReference>